<evidence type="ECO:0000313" key="4">
    <source>
        <dbReference type="EMBL" id="CUI14531.1"/>
    </source>
</evidence>
<dbReference type="Proteomes" id="UP000051952">
    <property type="component" value="Unassembled WGS sequence"/>
</dbReference>
<keyword evidence="5" id="KW-1185">Reference proteome</keyword>
<feature type="region of interest" description="Disordered" evidence="2">
    <location>
        <begin position="655"/>
        <end position="674"/>
    </location>
</feature>
<reference evidence="5" key="1">
    <citation type="submission" date="2015-09" db="EMBL/GenBank/DDBJ databases">
        <authorList>
            <consortium name="Pathogen Informatics"/>
        </authorList>
    </citation>
    <scope>NUCLEOTIDE SEQUENCE [LARGE SCALE GENOMIC DNA]</scope>
    <source>
        <strain evidence="5">Lake Konstanz</strain>
    </source>
</reference>
<proteinExistence type="predicted"/>
<feature type="coiled-coil region" evidence="1">
    <location>
        <begin position="352"/>
        <end position="412"/>
    </location>
</feature>
<dbReference type="AlphaFoldDB" id="A0A0S4KJG8"/>
<gene>
    <name evidence="4" type="ORF">BSAL_07400</name>
</gene>
<dbReference type="VEuPathDB" id="TriTrypDB:BSAL_07400"/>
<keyword evidence="1" id="KW-0175">Coiled coil</keyword>
<evidence type="ECO:0000313" key="5">
    <source>
        <dbReference type="Proteomes" id="UP000051952"/>
    </source>
</evidence>
<protein>
    <submittedName>
        <fullName evidence="4">Uncharacterized protein</fullName>
    </submittedName>
</protein>
<feature type="chain" id="PRO_5006623357" evidence="3">
    <location>
        <begin position="17"/>
        <end position="674"/>
    </location>
</feature>
<evidence type="ECO:0000256" key="1">
    <source>
        <dbReference type="SAM" id="Coils"/>
    </source>
</evidence>
<evidence type="ECO:0000256" key="3">
    <source>
        <dbReference type="SAM" id="SignalP"/>
    </source>
</evidence>
<feature type="signal peptide" evidence="3">
    <location>
        <begin position="1"/>
        <end position="16"/>
    </location>
</feature>
<evidence type="ECO:0000256" key="2">
    <source>
        <dbReference type="SAM" id="MobiDB-lite"/>
    </source>
</evidence>
<name>A0A0S4KJG8_BODSA</name>
<organism evidence="4 5">
    <name type="scientific">Bodo saltans</name>
    <name type="common">Flagellated protozoan</name>
    <dbReference type="NCBI Taxonomy" id="75058"/>
    <lineage>
        <taxon>Eukaryota</taxon>
        <taxon>Discoba</taxon>
        <taxon>Euglenozoa</taxon>
        <taxon>Kinetoplastea</taxon>
        <taxon>Metakinetoplastina</taxon>
        <taxon>Eubodonida</taxon>
        <taxon>Bodonidae</taxon>
        <taxon>Bodo</taxon>
    </lineage>
</organism>
<accession>A0A0S4KJG8</accession>
<keyword evidence="3" id="KW-0732">Signal</keyword>
<dbReference type="EMBL" id="CYKH01001404">
    <property type="protein sequence ID" value="CUI14531.1"/>
    <property type="molecule type" value="Genomic_DNA"/>
</dbReference>
<sequence length="674" mass="75424">MYILLLLLSNDFVVQSDTRHHHKDVQEDQEARRCMSSFIVGTRGCPDTVQLPLQATAKTTFRTIREAVAAKICVFSKAVVIFANAVEVSSYTSELGNEFSVNNFITYELRISTRNTPKTYEELEAHALDFMCCCGCKMNLTVNGKYCTLNCGCTLCLGCADKQEGDHGGSVRSILCPYHQVLTSNDVGFHPRALCGANDFRAEAPLVARHEGPHGVLDKLLISQQCQFPMTVNGTKITCCNTNLFRCRCELPPMCAPCMKRHLERNAEETDFHGARTEAPVPTDELLSRCNNAQHNGSNSALFMSTQSRLLCHLCYNVSISHEDVEAITDESHVKRSTVAVTKATDELTSSIQRLEDAKAAALTQNEKLRTNLSENMKLLDASCEDYVNNTTEQFDTRIRQLETTIAELKADRATGVRAIQDAGKLLKEAFVEKVRSQQASIVSYIQIAERLLHSTREQLAAVVHTARFAPQIIPAANAVVDFSKRFYAEGPTVITIEQCQATCEPYKPLVRIIATTNLSESTDVRYRSVMRSMERNLRRGNILLNPVDTMEVLPGLSLEEVTAKFKAEQEAAAAAARAKATALRRRFRFRLVLRRCRRRSRFRLRLRRRFRFRLVLRRCRRRSRFRTAEAVAKAKAEQEAAAAAARAKANAEAAAKANAAAPVRQSHRNVPPM</sequence>